<dbReference type="EMBL" id="VLKE01000001">
    <property type="protein sequence ID" value="TWH69592.1"/>
    <property type="molecule type" value="Genomic_DNA"/>
</dbReference>
<keyword evidence="2" id="KW-1185">Reference proteome</keyword>
<reference evidence="1 2" key="1">
    <citation type="submission" date="2019-07" db="EMBL/GenBank/DDBJ databases">
        <title>R&amp;d 2014.</title>
        <authorList>
            <person name="Klenk H.-P."/>
        </authorList>
    </citation>
    <scope>NUCLEOTIDE SEQUENCE [LARGE SCALE GENOMIC DNA]</scope>
    <source>
        <strain evidence="1 2">DSM 43868</strain>
    </source>
</reference>
<gene>
    <name evidence="1" type="ORF">JD77_04602</name>
</gene>
<evidence type="ECO:0000313" key="2">
    <source>
        <dbReference type="Proteomes" id="UP000319825"/>
    </source>
</evidence>
<name>A0A562IFB5_MICOL</name>
<protein>
    <submittedName>
        <fullName evidence="1">Uncharacterized protein</fullName>
    </submittedName>
</protein>
<proteinExistence type="predicted"/>
<comment type="caution">
    <text evidence="1">The sequence shown here is derived from an EMBL/GenBank/DDBJ whole genome shotgun (WGS) entry which is preliminary data.</text>
</comment>
<organism evidence="1 2">
    <name type="scientific">Micromonospora olivasterospora</name>
    <dbReference type="NCBI Taxonomy" id="1880"/>
    <lineage>
        <taxon>Bacteria</taxon>
        <taxon>Bacillati</taxon>
        <taxon>Actinomycetota</taxon>
        <taxon>Actinomycetes</taxon>
        <taxon>Micromonosporales</taxon>
        <taxon>Micromonosporaceae</taxon>
        <taxon>Micromonospora</taxon>
    </lineage>
</organism>
<dbReference type="Proteomes" id="UP000319825">
    <property type="component" value="Unassembled WGS sequence"/>
</dbReference>
<sequence>MDRVTAMQIPTPRLLAPPALLGRVAGIALLHWGVVDGPNGLSLVVEVIDEEQTGALQEGAWKDPGIDTVVITATGRDGEPVPAKDVMRSGGRGFQRWTASFQRHGGPVRTDPAAPLTVTARPLDLTRTIDLTQSPG</sequence>
<dbReference type="AlphaFoldDB" id="A0A562IFB5"/>
<accession>A0A562IFB5</accession>
<evidence type="ECO:0000313" key="1">
    <source>
        <dbReference type="EMBL" id="TWH69592.1"/>
    </source>
</evidence>